<evidence type="ECO:0000313" key="2">
    <source>
        <dbReference type="Proteomes" id="UP000299102"/>
    </source>
</evidence>
<dbReference type="AlphaFoldDB" id="A0A4C1YCG3"/>
<reference evidence="1 2" key="1">
    <citation type="journal article" date="2019" name="Commun. Biol.">
        <title>The bagworm genome reveals a unique fibroin gene that provides high tensile strength.</title>
        <authorList>
            <person name="Kono N."/>
            <person name="Nakamura H."/>
            <person name="Ohtoshi R."/>
            <person name="Tomita M."/>
            <person name="Numata K."/>
            <person name="Arakawa K."/>
        </authorList>
    </citation>
    <scope>NUCLEOTIDE SEQUENCE [LARGE SCALE GENOMIC DNA]</scope>
</reference>
<dbReference type="Proteomes" id="UP000299102">
    <property type="component" value="Unassembled WGS sequence"/>
</dbReference>
<accession>A0A4C1YCG3</accession>
<protein>
    <submittedName>
        <fullName evidence="1">Uncharacterized protein</fullName>
    </submittedName>
</protein>
<name>A0A4C1YCG3_EUMVA</name>
<keyword evidence="2" id="KW-1185">Reference proteome</keyword>
<gene>
    <name evidence="1" type="ORF">EVAR_48528_1</name>
</gene>
<comment type="caution">
    <text evidence="1">The sequence shown here is derived from an EMBL/GenBank/DDBJ whole genome shotgun (WGS) entry which is preliminary data.</text>
</comment>
<dbReference type="EMBL" id="BGZK01001131">
    <property type="protein sequence ID" value="GBP72035.1"/>
    <property type="molecule type" value="Genomic_DNA"/>
</dbReference>
<evidence type="ECO:0000313" key="1">
    <source>
        <dbReference type="EMBL" id="GBP72035.1"/>
    </source>
</evidence>
<sequence length="84" mass="9250">MVVLHLTSAPLERVSRLSCYTGDISNEDVSDGLRYITPQAYPRTFSLFKVWNLSEAFALVQCGSKVAMVVINVTNVVTTPRTNG</sequence>
<proteinExistence type="predicted"/>
<organism evidence="1 2">
    <name type="scientific">Eumeta variegata</name>
    <name type="common">Bagworm moth</name>
    <name type="synonym">Eumeta japonica</name>
    <dbReference type="NCBI Taxonomy" id="151549"/>
    <lineage>
        <taxon>Eukaryota</taxon>
        <taxon>Metazoa</taxon>
        <taxon>Ecdysozoa</taxon>
        <taxon>Arthropoda</taxon>
        <taxon>Hexapoda</taxon>
        <taxon>Insecta</taxon>
        <taxon>Pterygota</taxon>
        <taxon>Neoptera</taxon>
        <taxon>Endopterygota</taxon>
        <taxon>Lepidoptera</taxon>
        <taxon>Glossata</taxon>
        <taxon>Ditrysia</taxon>
        <taxon>Tineoidea</taxon>
        <taxon>Psychidae</taxon>
        <taxon>Oiketicinae</taxon>
        <taxon>Eumeta</taxon>
    </lineage>
</organism>